<sequence length="358" mass="38509">MLWFPQSHLYRRLPLYVNRVHCVVAKVRKTSVVLIGIFATRRWSELRLCVLVLMIMAIFLGGSNIAAAWTEREVVSGQLHGTLTLPKGAGQVSAALILPGSGPVDRNGNLPNGNNDSLKLVAHAFAERHIATLRIDKRGIGDSAAAALQEDDLRFDTYVDDAIGWLKVLQDEPRVDAIYLVGHSEGALVATLVAQKADVAGVVLLAGAGEPAGKLIGRQLTASELPISLKNRSDEILASLIHGQHVADIPPELAALYRPSVQNYLISWLPLDPVRELAKLSCPILIVQGTADLQISMDDAKRLAAASPTTRLVAVEGMNHVLKSTPLERSENLLSYNNPDLPLADALVPAIADFIGAP</sequence>
<dbReference type="PANTHER" id="PTHR43265:SF1">
    <property type="entry name" value="ESTERASE ESTD"/>
    <property type="match status" value="1"/>
</dbReference>
<evidence type="ECO:0000256" key="1">
    <source>
        <dbReference type="SAM" id="Phobius"/>
    </source>
</evidence>
<feature type="domain" description="AB hydrolase-1" evidence="2">
    <location>
        <begin position="122"/>
        <end position="321"/>
    </location>
</feature>
<reference evidence="3" key="5">
    <citation type="journal article" date="1998" name="Nucleic Acids Symp. Ser.">
        <title>Genome structure of pTi-SAKURA (V): Complete nucleotide sequence of plasmid pTi-SAKURA's vir region in Agrobacterium tumefaciens.</title>
        <authorList>
            <person name="Hattori Y."/>
            <person name="Suzuki K."/>
            <person name="Ohta N."/>
            <person name="Uraji M."/>
            <person name="Katoh A."/>
            <person name="Yoshida K."/>
        </authorList>
    </citation>
    <scope>NUCLEOTIDE SEQUENCE</scope>
    <source>
        <strain evidence="3">MAFF 301001</strain>
        <plasmid evidence="3">pTi-SAKURA</plasmid>
    </source>
</reference>
<protein>
    <submittedName>
        <fullName evidence="3">Tiorf87 protein</fullName>
    </submittedName>
</protein>
<dbReference type="AlphaFoldDB" id="Q9R6H2"/>
<name>Q9R6H2_AGRTU</name>
<evidence type="ECO:0000259" key="2">
    <source>
        <dbReference type="Pfam" id="PF12697"/>
    </source>
</evidence>
<gene>
    <name evidence="3" type="primary">tiorf87</name>
</gene>
<dbReference type="Gene3D" id="3.40.50.1820">
    <property type="entry name" value="alpha/beta hydrolase"/>
    <property type="match status" value="1"/>
</dbReference>
<dbReference type="ESTHER" id="agrra-TIORF87">
    <property type="family name" value="6_AlphaBeta_hydrolase"/>
</dbReference>
<dbReference type="InterPro" id="IPR000073">
    <property type="entry name" value="AB_hydrolase_1"/>
</dbReference>
<dbReference type="InterPro" id="IPR029058">
    <property type="entry name" value="AB_hydrolase_fold"/>
</dbReference>
<dbReference type="GO" id="GO:0052689">
    <property type="term" value="F:carboxylic ester hydrolase activity"/>
    <property type="evidence" value="ECO:0007669"/>
    <property type="project" value="TreeGrafter"/>
</dbReference>
<feature type="transmembrane region" description="Helical" evidence="1">
    <location>
        <begin position="48"/>
        <end position="69"/>
    </location>
</feature>
<reference evidence="3" key="2">
    <citation type="journal article" date="1998" name="Nucleic Acids Symp. Ser.">
        <title>Genome structure of pTi-SAKURA(I): Strategy for DNA sequencing of a Japanese cherry-Ti plasmid.</title>
        <authorList>
            <person name="Hattori Y."/>
            <person name="Suzuki K."/>
            <person name="Ohta N."/>
            <person name="Uraji M."/>
            <person name="Katoh A."/>
            <person name="Yoshida K."/>
        </authorList>
    </citation>
    <scope>NUCLEOTIDE SEQUENCE</scope>
    <source>
        <strain evidence="3">MAFF 301001</strain>
        <plasmid evidence="3">pTi-SAKURA</plasmid>
    </source>
</reference>
<keyword evidence="1" id="KW-0472">Membrane</keyword>
<keyword evidence="1" id="KW-0812">Transmembrane</keyword>
<reference evidence="3" key="6">
    <citation type="journal article" date="2000" name="Gene">
        <title>Complete nucleotide sequence of a plant tumor-inducing Ti plasmid.</title>
        <authorList>
            <person name="Suzuki K."/>
            <person name="Hattori Y."/>
            <person name="Uraji M."/>
            <person name="Ohta N."/>
            <person name="Iwata K."/>
            <person name="Murata K."/>
            <person name="Katoh A."/>
            <person name="Yoshida K."/>
        </authorList>
    </citation>
    <scope>NUCLEOTIDE SEQUENCE</scope>
    <source>
        <strain evidence="3">MAFF 301001</strain>
        <plasmid evidence="3">pTi-SAKURA</plasmid>
    </source>
</reference>
<organism evidence="3">
    <name type="scientific">Agrobacterium tumefaciens</name>
    <dbReference type="NCBI Taxonomy" id="358"/>
    <lineage>
        <taxon>Bacteria</taxon>
        <taxon>Pseudomonadati</taxon>
        <taxon>Pseudomonadota</taxon>
        <taxon>Alphaproteobacteria</taxon>
        <taxon>Hyphomicrobiales</taxon>
        <taxon>Rhizobiaceae</taxon>
        <taxon>Rhizobium/Agrobacterium group</taxon>
        <taxon>Agrobacterium</taxon>
        <taxon>Agrobacterium tumefaciens complex</taxon>
    </lineage>
</organism>
<keyword evidence="3" id="KW-0614">Plasmid</keyword>
<dbReference type="InterPro" id="IPR053145">
    <property type="entry name" value="AB_hydrolase_Est10"/>
</dbReference>
<dbReference type="SUPFAM" id="SSF53474">
    <property type="entry name" value="alpha/beta-Hydrolases"/>
    <property type="match status" value="1"/>
</dbReference>
<dbReference type="Pfam" id="PF12697">
    <property type="entry name" value="Abhydrolase_6"/>
    <property type="match status" value="1"/>
</dbReference>
<proteinExistence type="predicted"/>
<evidence type="ECO:0000313" key="3">
    <source>
        <dbReference type="EMBL" id="BAA87712.1"/>
    </source>
</evidence>
<reference evidence="3" key="3">
    <citation type="journal article" date="1998" name="Nucleic Acids Symp. Ser.">
        <title>Genome structure of pTi-SAKURA (III): Characteristics of T-DNA.</title>
        <authorList>
            <person name="Ohta N."/>
            <person name="Suzuki K."/>
            <person name="Hattori Y."/>
            <person name="Uraji M."/>
            <person name="Katoh A."/>
            <person name="Yoshida K."/>
        </authorList>
    </citation>
    <scope>NUCLEOTIDE SEQUENCE</scope>
    <source>
        <strain evidence="3">MAFF 301001</strain>
        <plasmid evidence="3">pTi-SAKURA</plasmid>
    </source>
</reference>
<accession>Q9R6H2</accession>
<reference evidence="3" key="4">
    <citation type="journal article" date="1998" name="Nucleic Acids Symp. Ser.">
        <title>Genome structure of pTi-SAKURA (IV): Characteristics of tra region.</title>
        <authorList>
            <person name="Uraji M."/>
            <person name="Suzuki K."/>
            <person name="Ohta N."/>
            <person name="Hattori Y."/>
            <person name="Katoh A."/>
            <person name="Yoshida K."/>
        </authorList>
    </citation>
    <scope>NUCLEOTIDE SEQUENCE</scope>
    <source>
        <strain evidence="3">MAFF 301001</strain>
        <plasmid evidence="3">pTi-SAKURA</plasmid>
    </source>
</reference>
<reference evidence="3" key="1">
    <citation type="journal article" date="1998" name="Biochim. Biophys. Acta">
        <title>Novel structural difference between nopaline- and octopine-type trbJ genes: construction of genetic and physical map and sequencing of trb/traI and rep gene clusters of a new Ti plasmid pTi-SAKURA.</title>
        <authorList>
            <person name="Suzuki K."/>
            <person name="Ohta N."/>
            <person name="Hattori Y."/>
            <person name="Uraji M."/>
            <person name="Katoh A."/>
            <person name="Yoshida K."/>
        </authorList>
    </citation>
    <scope>NUCLEOTIDE SEQUENCE</scope>
    <source>
        <strain evidence="3">MAFF 301001</strain>
        <plasmid evidence="3">pTi-SAKURA</plasmid>
    </source>
</reference>
<dbReference type="PANTHER" id="PTHR43265">
    <property type="entry name" value="ESTERASE ESTD"/>
    <property type="match status" value="1"/>
</dbReference>
<geneLocation type="plasmid" evidence="3">
    <name>pTi-SAKURA</name>
</geneLocation>
<keyword evidence="1" id="KW-1133">Transmembrane helix</keyword>
<dbReference type="EMBL" id="AB016260">
    <property type="protein sequence ID" value="BAA87712.1"/>
    <property type="molecule type" value="Genomic_DNA"/>
</dbReference>